<evidence type="ECO:0000256" key="1">
    <source>
        <dbReference type="ARBA" id="ARBA00022723"/>
    </source>
</evidence>
<dbReference type="InterPro" id="IPR020843">
    <property type="entry name" value="ER"/>
</dbReference>
<gene>
    <name evidence="6" type="ORF">GF339_10720</name>
</gene>
<dbReference type="InterPro" id="IPR002328">
    <property type="entry name" value="ADH_Zn_CS"/>
</dbReference>
<evidence type="ECO:0000313" key="7">
    <source>
        <dbReference type="Proteomes" id="UP000649604"/>
    </source>
</evidence>
<keyword evidence="3" id="KW-0560">Oxidoreductase</keyword>
<keyword evidence="2 4" id="KW-0862">Zinc</keyword>
<name>A0A9D5Q5P6_9BACT</name>
<accession>A0A9D5Q5P6</accession>
<dbReference type="SUPFAM" id="SSF50129">
    <property type="entry name" value="GroES-like"/>
    <property type="match status" value="1"/>
</dbReference>
<evidence type="ECO:0000256" key="4">
    <source>
        <dbReference type="RuleBase" id="RU361277"/>
    </source>
</evidence>
<protein>
    <submittedName>
        <fullName evidence="6">Alcohol dehydrogenase catalytic domain-containing protein</fullName>
    </submittedName>
</protein>
<dbReference type="InterPro" id="IPR013154">
    <property type="entry name" value="ADH-like_N"/>
</dbReference>
<evidence type="ECO:0000256" key="2">
    <source>
        <dbReference type="ARBA" id="ARBA00022833"/>
    </source>
</evidence>
<dbReference type="GO" id="GO:0008270">
    <property type="term" value="F:zinc ion binding"/>
    <property type="evidence" value="ECO:0007669"/>
    <property type="project" value="InterPro"/>
</dbReference>
<dbReference type="SMART" id="SM00829">
    <property type="entry name" value="PKS_ER"/>
    <property type="match status" value="1"/>
</dbReference>
<reference evidence="6" key="1">
    <citation type="submission" date="2019-11" db="EMBL/GenBank/DDBJ databases">
        <title>Microbial mats filling the niche in hypersaline microbial mats.</title>
        <authorList>
            <person name="Wong H.L."/>
            <person name="Macleod F.I."/>
            <person name="White R.A. III"/>
            <person name="Burns B.P."/>
        </authorList>
    </citation>
    <scope>NUCLEOTIDE SEQUENCE</scope>
    <source>
        <strain evidence="6">Rbin_158</strain>
    </source>
</reference>
<dbReference type="PANTHER" id="PTHR43401:SF2">
    <property type="entry name" value="L-THREONINE 3-DEHYDROGENASE"/>
    <property type="match status" value="1"/>
</dbReference>
<evidence type="ECO:0000313" key="6">
    <source>
        <dbReference type="EMBL" id="MBD3325049.1"/>
    </source>
</evidence>
<dbReference type="InterPro" id="IPR036291">
    <property type="entry name" value="NAD(P)-bd_dom_sf"/>
</dbReference>
<dbReference type="Gene3D" id="3.40.50.720">
    <property type="entry name" value="NAD(P)-binding Rossmann-like Domain"/>
    <property type="match status" value="1"/>
</dbReference>
<evidence type="ECO:0000259" key="5">
    <source>
        <dbReference type="SMART" id="SM00829"/>
    </source>
</evidence>
<evidence type="ECO:0000256" key="3">
    <source>
        <dbReference type="ARBA" id="ARBA00023002"/>
    </source>
</evidence>
<dbReference type="PANTHER" id="PTHR43401">
    <property type="entry name" value="L-THREONINE 3-DEHYDROGENASE"/>
    <property type="match status" value="1"/>
</dbReference>
<organism evidence="6 7">
    <name type="scientific">candidate division KSB3 bacterium</name>
    <dbReference type="NCBI Taxonomy" id="2044937"/>
    <lineage>
        <taxon>Bacteria</taxon>
        <taxon>candidate division KSB3</taxon>
    </lineage>
</organism>
<dbReference type="Gene3D" id="3.90.180.10">
    <property type="entry name" value="Medium-chain alcohol dehydrogenases, catalytic domain"/>
    <property type="match status" value="1"/>
</dbReference>
<feature type="domain" description="Enoyl reductase (ER)" evidence="5">
    <location>
        <begin position="11"/>
        <end position="347"/>
    </location>
</feature>
<dbReference type="InterPro" id="IPR011032">
    <property type="entry name" value="GroES-like_sf"/>
</dbReference>
<dbReference type="InterPro" id="IPR050129">
    <property type="entry name" value="Zn_alcohol_dh"/>
</dbReference>
<sequence>MPTTMQAVVYHAPQDLRVETIPIPPCGTDEIRVKVDACAVCGSDLKAYKHGNPRITPPLVLGHEFTGLIDTVGANVQGFAPGERVVMAVVVSCGTCDYCRRGWPNICADLSVMGFGYPGGMAEYVILPPRAVHNGHVIKVPQSMQPAHAALAEPVGCVVNAMENCGIQVGDTVVVVGAGPMGIINACVAREFGAQKIILAEISDTRLQKAAQFEFHRVVNPAQEDLRQIVLDETDGLGADVVIVAAPAASPQEEALNLVRKRGAACLFASLPVGQNMLSLDSRKIHYGELRVVGTSDTTPKQVAQAVEMLAQQRIPAEKLATHLLPLDGIFTAFDLMQRGEALRVVLQP</sequence>
<proteinExistence type="inferred from homology"/>
<dbReference type="InterPro" id="IPR013149">
    <property type="entry name" value="ADH-like_C"/>
</dbReference>
<dbReference type="Proteomes" id="UP000649604">
    <property type="component" value="Unassembled WGS sequence"/>
</dbReference>
<dbReference type="SUPFAM" id="SSF51735">
    <property type="entry name" value="NAD(P)-binding Rossmann-fold domains"/>
    <property type="match status" value="1"/>
</dbReference>
<dbReference type="PROSITE" id="PS00059">
    <property type="entry name" value="ADH_ZINC"/>
    <property type="match status" value="1"/>
</dbReference>
<keyword evidence="1 4" id="KW-0479">Metal-binding</keyword>
<comment type="caution">
    <text evidence="6">The sequence shown here is derived from an EMBL/GenBank/DDBJ whole genome shotgun (WGS) entry which is preliminary data.</text>
</comment>
<dbReference type="GO" id="GO:0016491">
    <property type="term" value="F:oxidoreductase activity"/>
    <property type="evidence" value="ECO:0007669"/>
    <property type="project" value="UniProtKB-KW"/>
</dbReference>
<dbReference type="Pfam" id="PF00107">
    <property type="entry name" value="ADH_zinc_N"/>
    <property type="match status" value="1"/>
</dbReference>
<comment type="cofactor">
    <cofactor evidence="4">
        <name>Zn(2+)</name>
        <dbReference type="ChEBI" id="CHEBI:29105"/>
    </cofactor>
</comment>
<dbReference type="EMBL" id="WJJP01000346">
    <property type="protein sequence ID" value="MBD3325049.1"/>
    <property type="molecule type" value="Genomic_DNA"/>
</dbReference>
<dbReference type="AlphaFoldDB" id="A0A9D5Q5P6"/>
<dbReference type="Pfam" id="PF08240">
    <property type="entry name" value="ADH_N"/>
    <property type="match status" value="1"/>
</dbReference>
<comment type="similarity">
    <text evidence="4">Belongs to the zinc-containing alcohol dehydrogenase family.</text>
</comment>